<dbReference type="SMART" id="SM00454">
    <property type="entry name" value="SAM"/>
    <property type="match status" value="1"/>
</dbReference>
<dbReference type="InterPro" id="IPR013761">
    <property type="entry name" value="SAM/pointed_sf"/>
</dbReference>
<dbReference type="CDD" id="cd21803">
    <property type="entry name" value="CEN_USH1G"/>
    <property type="match status" value="1"/>
</dbReference>
<accession>A0A7J7THU6</accession>
<organism evidence="3 4">
    <name type="scientific">Rhinolophus ferrumequinum</name>
    <name type="common">Greater horseshoe bat</name>
    <dbReference type="NCBI Taxonomy" id="59479"/>
    <lineage>
        <taxon>Eukaryota</taxon>
        <taxon>Metazoa</taxon>
        <taxon>Chordata</taxon>
        <taxon>Craniata</taxon>
        <taxon>Vertebrata</taxon>
        <taxon>Euteleostomi</taxon>
        <taxon>Mammalia</taxon>
        <taxon>Eutheria</taxon>
        <taxon>Laurasiatheria</taxon>
        <taxon>Chiroptera</taxon>
        <taxon>Yinpterochiroptera</taxon>
        <taxon>Rhinolophoidea</taxon>
        <taxon>Rhinolophidae</taxon>
        <taxon>Rhinolophinae</taxon>
        <taxon>Rhinolophus</taxon>
    </lineage>
</organism>
<evidence type="ECO:0000259" key="2">
    <source>
        <dbReference type="SMART" id="SM00454"/>
    </source>
</evidence>
<dbReference type="Gene3D" id="1.10.150.50">
    <property type="entry name" value="Transcription Factor, Ets-1"/>
    <property type="match status" value="1"/>
</dbReference>
<dbReference type="GO" id="GO:0050953">
    <property type="term" value="P:sensory perception of light stimulus"/>
    <property type="evidence" value="ECO:0007669"/>
    <property type="project" value="InterPro"/>
</dbReference>
<reference evidence="3 4" key="1">
    <citation type="journal article" date="2020" name="Nature">
        <title>Six reference-quality genomes reveal evolution of bat adaptations.</title>
        <authorList>
            <person name="Jebb D."/>
            <person name="Huang Z."/>
            <person name="Pippel M."/>
            <person name="Hughes G.M."/>
            <person name="Lavrichenko K."/>
            <person name="Devanna P."/>
            <person name="Winkler S."/>
            <person name="Jermiin L.S."/>
            <person name="Skirmuntt E.C."/>
            <person name="Katzourakis A."/>
            <person name="Burkitt-Gray L."/>
            <person name="Ray D.A."/>
            <person name="Sullivan K.A.M."/>
            <person name="Roscito J.G."/>
            <person name="Kirilenko B.M."/>
            <person name="Davalos L.M."/>
            <person name="Corthals A.P."/>
            <person name="Power M.L."/>
            <person name="Jones G."/>
            <person name="Ransome R.D."/>
            <person name="Dechmann D.K.N."/>
            <person name="Locatelli A.G."/>
            <person name="Puechmaille S.J."/>
            <person name="Fedrigo O."/>
            <person name="Jarvis E.D."/>
            <person name="Hiller M."/>
            <person name="Vernes S.C."/>
            <person name="Myers E.W."/>
            <person name="Teeling E.C."/>
        </authorList>
    </citation>
    <scope>NUCLEOTIDE SEQUENCE [LARGE SCALE GENOMIC DNA]</scope>
    <source>
        <strain evidence="3">MRhiFer1</strain>
        <tissue evidence="3">Lung</tissue>
    </source>
</reference>
<dbReference type="InterPro" id="IPR037602">
    <property type="entry name" value="USH1G_SAM"/>
</dbReference>
<gene>
    <name evidence="3" type="ORF">mRhiFer1_018053</name>
</gene>
<dbReference type="AlphaFoldDB" id="A0A7J7THU6"/>
<feature type="domain" description="SAM" evidence="2">
    <location>
        <begin position="283"/>
        <end position="347"/>
    </location>
</feature>
<feature type="region of interest" description="Disordered" evidence="1">
    <location>
        <begin position="235"/>
        <end position="264"/>
    </location>
</feature>
<dbReference type="FunFam" id="1.10.150.50:FF:000034">
    <property type="entry name" value="ankyrin repeat and SAM domain-containing protein 4B"/>
    <property type="match status" value="1"/>
</dbReference>
<sequence>MAAMKGHMECVRYLDSIAAKQSSLNPKLVGKLKDKAFCEAERRIRECAKMQRKHHERMERRYRRELAERSDTLSFSSLTTSSTLSRRLQHLALGSHLPYSQATLHGTNRVKTKIQRKLERRKQGGEGTFKVSEDGRKSVRSLSGLQLGSDVMFVRQGNYANPKEWGRSPLRDMFLSDEDSVSRATLAVEPAHSEVSTDSGHDSLFTRPGLGTMVFRRNYLSSGLHGLGREDVVLDGGGTPRGRLHSSPSLDDDSLGSANSLQDRSCGEELPWDELDLGLDEDLEPETSPLETFLASLHMEDFTSLLRQEKIDLEALMLCSDLDLRSISVPLGSRKKIMGAVRRRRQALERPPALEDTEL</sequence>
<dbReference type="SUPFAM" id="SSF47769">
    <property type="entry name" value="SAM/Pointed domain"/>
    <property type="match status" value="1"/>
</dbReference>
<dbReference type="CDD" id="cd09586">
    <property type="entry name" value="SAM_USH1G"/>
    <property type="match status" value="1"/>
</dbReference>
<dbReference type="GO" id="GO:0007605">
    <property type="term" value="P:sensory perception of sound"/>
    <property type="evidence" value="ECO:0007669"/>
    <property type="project" value="InterPro"/>
</dbReference>
<name>A0A7J7THU6_RHIFE</name>
<dbReference type="Pfam" id="PF00536">
    <property type="entry name" value="SAM_1"/>
    <property type="match status" value="1"/>
</dbReference>
<comment type="caution">
    <text evidence="3">The sequence shown here is derived from an EMBL/GenBank/DDBJ whole genome shotgun (WGS) entry which is preliminary data.</text>
</comment>
<evidence type="ECO:0000256" key="1">
    <source>
        <dbReference type="SAM" id="MobiDB-lite"/>
    </source>
</evidence>
<protein>
    <submittedName>
        <fullName evidence="3">USH1 protein network component sans</fullName>
    </submittedName>
</protein>
<evidence type="ECO:0000313" key="4">
    <source>
        <dbReference type="Proteomes" id="UP000585614"/>
    </source>
</evidence>
<dbReference type="EMBL" id="JACAGC010000020">
    <property type="protein sequence ID" value="KAF6300102.1"/>
    <property type="molecule type" value="Genomic_DNA"/>
</dbReference>
<proteinExistence type="predicted"/>
<evidence type="ECO:0000313" key="3">
    <source>
        <dbReference type="EMBL" id="KAF6300102.1"/>
    </source>
</evidence>
<dbReference type="InterPro" id="IPR001660">
    <property type="entry name" value="SAM"/>
</dbReference>
<dbReference type="Proteomes" id="UP000585614">
    <property type="component" value="Unassembled WGS sequence"/>
</dbReference>
<dbReference type="GO" id="GO:0050957">
    <property type="term" value="P:equilibrioception"/>
    <property type="evidence" value="ECO:0007669"/>
    <property type="project" value="InterPro"/>
</dbReference>